<reference evidence="2 3" key="1">
    <citation type="journal article" date="2012" name="Genome Biol.">
        <title>Sequencing three crocodilian genomes to illuminate the evolution of archosaurs and amniotes.</title>
        <authorList>
            <person name="St John J.A."/>
            <person name="Braun E.L."/>
            <person name="Isberg S.R."/>
            <person name="Miles L.G."/>
            <person name="Chong A.Y."/>
            <person name="Gongora J."/>
            <person name="Dalzell P."/>
            <person name="Moran C."/>
            <person name="Bed'hom B."/>
            <person name="Abzhanov A."/>
            <person name="Burgess S.C."/>
            <person name="Cooksey A.M."/>
            <person name="Castoe T.A."/>
            <person name="Crawford N.G."/>
            <person name="Densmore L.D."/>
            <person name="Drew J.C."/>
            <person name="Edwards S.V."/>
            <person name="Faircloth B.C."/>
            <person name="Fujita M.K."/>
            <person name="Greenwold M.J."/>
            <person name="Hoffmann F.G."/>
            <person name="Howard J.M."/>
            <person name="Iguchi T."/>
            <person name="Janes D.E."/>
            <person name="Khan S.Y."/>
            <person name="Kohno S."/>
            <person name="de Koning A.J."/>
            <person name="Lance S.L."/>
            <person name="McCarthy F.M."/>
            <person name="McCormack J.E."/>
            <person name="Merchant M.E."/>
            <person name="Peterson D.G."/>
            <person name="Pollock D.D."/>
            <person name="Pourmand N."/>
            <person name="Raney B.J."/>
            <person name="Roessler K.A."/>
            <person name="Sanford J.R."/>
            <person name="Sawyer R.H."/>
            <person name="Schmidt C.J."/>
            <person name="Triplett E.W."/>
            <person name="Tuberville T.D."/>
            <person name="Venegas-Anaya M."/>
            <person name="Howard J.T."/>
            <person name="Jarvis E.D."/>
            <person name="Guillette L.J.Jr."/>
            <person name="Glenn T.C."/>
            <person name="Green R.E."/>
            <person name="Ray D.A."/>
        </authorList>
    </citation>
    <scope>NUCLEOTIDE SEQUENCE [LARGE SCALE GENOMIC DNA]</scope>
    <source>
        <strain evidence="2">KSC_2009_1</strain>
    </source>
</reference>
<comment type="caution">
    <text evidence="2">The sequence shown here is derived from an EMBL/GenBank/DDBJ whole genome shotgun (WGS) entry which is preliminary data.</text>
</comment>
<name>A0A151P0Z3_ALLMI</name>
<organism evidence="2 3">
    <name type="scientific">Alligator mississippiensis</name>
    <name type="common">American alligator</name>
    <dbReference type="NCBI Taxonomy" id="8496"/>
    <lineage>
        <taxon>Eukaryota</taxon>
        <taxon>Metazoa</taxon>
        <taxon>Chordata</taxon>
        <taxon>Craniata</taxon>
        <taxon>Vertebrata</taxon>
        <taxon>Euteleostomi</taxon>
        <taxon>Archelosauria</taxon>
        <taxon>Archosauria</taxon>
        <taxon>Crocodylia</taxon>
        <taxon>Alligatoridae</taxon>
        <taxon>Alligatorinae</taxon>
        <taxon>Alligator</taxon>
    </lineage>
</organism>
<evidence type="ECO:0000313" key="3">
    <source>
        <dbReference type="Proteomes" id="UP000050525"/>
    </source>
</evidence>
<protein>
    <submittedName>
        <fullName evidence="2">Uncharacterized protein</fullName>
    </submittedName>
</protein>
<dbReference type="EMBL" id="AKHW03001351">
    <property type="protein sequence ID" value="KYO42772.1"/>
    <property type="molecule type" value="Genomic_DNA"/>
</dbReference>
<feature type="compositionally biased region" description="Polar residues" evidence="1">
    <location>
        <begin position="1"/>
        <end position="18"/>
    </location>
</feature>
<gene>
    <name evidence="2" type="ORF">Y1Q_0016166</name>
</gene>
<dbReference type="Proteomes" id="UP000050525">
    <property type="component" value="Unassembled WGS sequence"/>
</dbReference>
<sequence length="120" mass="13234">MAFETTSNTDSPEINSKAQRPRICPPLNKGLLHQKAIAPQVQGTDVKSSKEDRDGRLAIPYILLTRGKASQLVKEFVIPWKKCSHRHATPSQMIREVTCPLLAQKLLSGSNSDVTSAVKQ</sequence>
<evidence type="ECO:0000313" key="2">
    <source>
        <dbReference type="EMBL" id="KYO42772.1"/>
    </source>
</evidence>
<feature type="region of interest" description="Disordered" evidence="1">
    <location>
        <begin position="1"/>
        <end position="25"/>
    </location>
</feature>
<dbReference type="AlphaFoldDB" id="A0A151P0Z3"/>
<proteinExistence type="predicted"/>
<accession>A0A151P0Z3</accession>
<keyword evidence="3" id="KW-1185">Reference proteome</keyword>
<evidence type="ECO:0000256" key="1">
    <source>
        <dbReference type="SAM" id="MobiDB-lite"/>
    </source>
</evidence>